<name>A0A427AIT3_ENSVE</name>
<evidence type="ECO:0000313" key="2">
    <source>
        <dbReference type="Proteomes" id="UP000287651"/>
    </source>
</evidence>
<evidence type="ECO:0000313" key="1">
    <source>
        <dbReference type="EMBL" id="RRT76173.1"/>
    </source>
</evidence>
<feature type="non-terminal residue" evidence="1">
    <location>
        <position position="88"/>
    </location>
</feature>
<sequence>MLNDLQMCRSHYLVVASMILRIEAEKGVIVINRSLLVYPCIQLHMIVTFSDRKLLDAVMNLLIDIYFSQHTSQVTFNGSFDHMNIDAT</sequence>
<reference evidence="1 2" key="1">
    <citation type="journal article" date="2014" name="Agronomy (Basel)">
        <title>A Draft Genome Sequence for Ensete ventricosum, the Drought-Tolerant Tree Against Hunger.</title>
        <authorList>
            <person name="Harrison J."/>
            <person name="Moore K.A."/>
            <person name="Paszkiewicz K."/>
            <person name="Jones T."/>
            <person name="Grant M."/>
            <person name="Ambacheew D."/>
            <person name="Muzemil S."/>
            <person name="Studholme D.J."/>
        </authorList>
    </citation>
    <scope>NUCLEOTIDE SEQUENCE [LARGE SCALE GENOMIC DNA]</scope>
</reference>
<organism evidence="1 2">
    <name type="scientific">Ensete ventricosum</name>
    <name type="common">Abyssinian banana</name>
    <name type="synonym">Musa ensete</name>
    <dbReference type="NCBI Taxonomy" id="4639"/>
    <lineage>
        <taxon>Eukaryota</taxon>
        <taxon>Viridiplantae</taxon>
        <taxon>Streptophyta</taxon>
        <taxon>Embryophyta</taxon>
        <taxon>Tracheophyta</taxon>
        <taxon>Spermatophyta</taxon>
        <taxon>Magnoliopsida</taxon>
        <taxon>Liliopsida</taxon>
        <taxon>Zingiberales</taxon>
        <taxon>Musaceae</taxon>
        <taxon>Ensete</taxon>
    </lineage>
</organism>
<protein>
    <submittedName>
        <fullName evidence="1">Uncharacterized protein</fullName>
    </submittedName>
</protein>
<dbReference type="AlphaFoldDB" id="A0A427AIT3"/>
<comment type="caution">
    <text evidence="1">The sequence shown here is derived from an EMBL/GenBank/DDBJ whole genome shotgun (WGS) entry which is preliminary data.</text>
</comment>
<accession>A0A427AIT3</accession>
<dbReference type="Proteomes" id="UP000287651">
    <property type="component" value="Unassembled WGS sequence"/>
</dbReference>
<dbReference type="EMBL" id="AMZH03002271">
    <property type="protein sequence ID" value="RRT76173.1"/>
    <property type="molecule type" value="Genomic_DNA"/>
</dbReference>
<gene>
    <name evidence="1" type="ORF">B296_00008832</name>
</gene>
<proteinExistence type="predicted"/>